<dbReference type="Pfam" id="PF07549">
    <property type="entry name" value="Sec_GG"/>
    <property type="match status" value="1"/>
</dbReference>
<dbReference type="SUPFAM" id="SSF82866">
    <property type="entry name" value="Multidrug efflux transporter AcrB transmembrane domain"/>
    <property type="match status" value="1"/>
</dbReference>
<evidence type="ECO:0000256" key="4">
    <source>
        <dbReference type="ARBA" id="ARBA00022475"/>
    </source>
</evidence>
<evidence type="ECO:0000256" key="8">
    <source>
        <dbReference type="ARBA" id="ARBA00023010"/>
    </source>
</evidence>
<keyword evidence="6" id="KW-0653">Protein transport</keyword>
<feature type="transmembrane region" description="Helical" evidence="11">
    <location>
        <begin position="273"/>
        <end position="295"/>
    </location>
</feature>
<accession>A0ABV6C6L5</accession>
<evidence type="ECO:0000259" key="12">
    <source>
        <dbReference type="Pfam" id="PF02355"/>
    </source>
</evidence>
<evidence type="ECO:0000256" key="6">
    <source>
        <dbReference type="ARBA" id="ARBA00022927"/>
    </source>
</evidence>
<evidence type="ECO:0000256" key="5">
    <source>
        <dbReference type="ARBA" id="ARBA00022692"/>
    </source>
</evidence>
<dbReference type="HAMAP" id="MF_01464_B">
    <property type="entry name" value="SecF_B"/>
    <property type="match status" value="1"/>
</dbReference>
<evidence type="ECO:0000313" key="13">
    <source>
        <dbReference type="EMBL" id="MFC0081959.1"/>
    </source>
</evidence>
<dbReference type="Pfam" id="PF02355">
    <property type="entry name" value="SecD_SecF_C"/>
    <property type="match status" value="1"/>
</dbReference>
<dbReference type="InterPro" id="IPR022645">
    <property type="entry name" value="SecD/SecF_bac"/>
</dbReference>
<gene>
    <name evidence="13" type="primary">secF</name>
    <name evidence="13" type="ORF">ACFFRE_07335</name>
</gene>
<evidence type="ECO:0000256" key="7">
    <source>
        <dbReference type="ARBA" id="ARBA00022989"/>
    </source>
</evidence>
<feature type="transmembrane region" description="Helical" evidence="11">
    <location>
        <begin position="42"/>
        <end position="60"/>
    </location>
</feature>
<evidence type="ECO:0000256" key="1">
    <source>
        <dbReference type="ARBA" id="ARBA00004651"/>
    </source>
</evidence>
<feature type="transmembrane region" description="Helical" evidence="11">
    <location>
        <begin position="301"/>
        <end position="326"/>
    </location>
</feature>
<evidence type="ECO:0000313" key="14">
    <source>
        <dbReference type="Proteomes" id="UP001589788"/>
    </source>
</evidence>
<dbReference type="EMBL" id="JBHLYQ010000060">
    <property type="protein sequence ID" value="MFC0081959.1"/>
    <property type="molecule type" value="Genomic_DNA"/>
</dbReference>
<dbReference type="PANTHER" id="PTHR30081:SF8">
    <property type="entry name" value="PROTEIN TRANSLOCASE SUBUNIT SECF"/>
    <property type="match status" value="1"/>
</dbReference>
<dbReference type="PANTHER" id="PTHR30081">
    <property type="entry name" value="PROTEIN-EXPORT MEMBRANE PROTEIN SEC"/>
    <property type="match status" value="1"/>
</dbReference>
<keyword evidence="9 11" id="KW-0472">Membrane</keyword>
<feature type="transmembrane region" description="Helical" evidence="11">
    <location>
        <begin position="167"/>
        <end position="184"/>
    </location>
</feature>
<evidence type="ECO:0000256" key="10">
    <source>
        <dbReference type="SAM" id="MobiDB-lite"/>
    </source>
</evidence>
<dbReference type="NCBIfam" id="TIGR00916">
    <property type="entry name" value="2A0604s01"/>
    <property type="match status" value="1"/>
</dbReference>
<feature type="domain" description="Protein export membrane protein SecD/SecF C-terminal" evidence="12">
    <location>
        <begin position="142"/>
        <end position="330"/>
    </location>
</feature>
<dbReference type="InterPro" id="IPR048634">
    <property type="entry name" value="SecD_SecF_C"/>
</dbReference>
<evidence type="ECO:0000256" key="3">
    <source>
        <dbReference type="ARBA" id="ARBA00022448"/>
    </source>
</evidence>
<evidence type="ECO:0000256" key="9">
    <source>
        <dbReference type="ARBA" id="ARBA00023136"/>
    </source>
</evidence>
<feature type="non-terminal residue" evidence="13">
    <location>
        <position position="395"/>
    </location>
</feature>
<keyword evidence="14" id="KW-1185">Reference proteome</keyword>
<protein>
    <recommendedName>
        <fullName evidence="2">Protein translocase subunit SecF</fullName>
    </recommendedName>
</protein>
<keyword evidence="3" id="KW-0813">Transport</keyword>
<dbReference type="Gene3D" id="1.20.1640.10">
    <property type="entry name" value="Multidrug efflux transporter AcrB transmembrane domain"/>
    <property type="match status" value="1"/>
</dbReference>
<dbReference type="PRINTS" id="PR01755">
    <property type="entry name" value="SECFTRNLCASE"/>
</dbReference>
<evidence type="ECO:0000256" key="11">
    <source>
        <dbReference type="SAM" id="Phobius"/>
    </source>
</evidence>
<feature type="transmembrane region" description="Helical" evidence="11">
    <location>
        <begin position="190"/>
        <end position="211"/>
    </location>
</feature>
<organism evidence="13 14">
    <name type="scientific">Aciditerrimonas ferrireducens</name>
    <dbReference type="NCBI Taxonomy" id="667306"/>
    <lineage>
        <taxon>Bacteria</taxon>
        <taxon>Bacillati</taxon>
        <taxon>Actinomycetota</taxon>
        <taxon>Acidimicrobiia</taxon>
        <taxon>Acidimicrobiales</taxon>
        <taxon>Acidimicrobiaceae</taxon>
        <taxon>Aciditerrimonas</taxon>
    </lineage>
</organism>
<dbReference type="InterPro" id="IPR022646">
    <property type="entry name" value="SecD/SecF_CS"/>
</dbReference>
<keyword evidence="5 11" id="KW-0812">Transmembrane</keyword>
<dbReference type="InterPro" id="IPR005665">
    <property type="entry name" value="SecF_bac"/>
</dbReference>
<dbReference type="NCBIfam" id="TIGR00966">
    <property type="entry name" value="transloc_SecF"/>
    <property type="match status" value="1"/>
</dbReference>
<dbReference type="Proteomes" id="UP001589788">
    <property type="component" value="Unassembled WGS sequence"/>
</dbReference>
<dbReference type="InterPro" id="IPR022813">
    <property type="entry name" value="SecD/SecF_arch_bac"/>
</dbReference>
<proteinExistence type="inferred from homology"/>
<feature type="region of interest" description="Disordered" evidence="10">
    <location>
        <begin position="363"/>
        <end position="395"/>
    </location>
</feature>
<keyword evidence="4" id="KW-1003">Cell membrane</keyword>
<dbReference type="RefSeq" id="WP_377789307.1">
    <property type="nucleotide sequence ID" value="NZ_JBHLYQ010000060.1"/>
</dbReference>
<sequence length="395" mass="41344">MSGTESQVAHDLAPAGEGRRANVLVRLYRGETAFDFVGRRRWWYLLSGLVILAGLVSLGVRGLNLGIDFKGGTSWEVPAHGVTVAQATKAVEAVGVTPSVVEGVGVGSSAHLQVEADLTKLPVAQRTAVEDKVAVALAHLTHTPVSQAEKDVTDVGPTWGSQITHKAVLAVIVFFVVVVLYISFRFEWKMAVAALVAVLHDLLVVAGVYSLSGLQVTPDTVVAVLTILGYSLYDTVVVFDRVADNAKGLGATRRMTYEDVVNLSMNQTLARSINTSLVAILPVLSVLVIGAQLLGATTLQYFGFALVIGLLSGAYSSIFIASPLLAQLKEREPRYRSLRERLAAGTDRGGLLTPKAAAQLALAGSGSARPASRAGSRGAARPGRARGASGPSAGG</sequence>
<reference evidence="13 14" key="1">
    <citation type="submission" date="2024-09" db="EMBL/GenBank/DDBJ databases">
        <authorList>
            <person name="Sun Q."/>
            <person name="Mori K."/>
        </authorList>
    </citation>
    <scope>NUCLEOTIDE SEQUENCE [LARGE SCALE GENOMIC DNA]</scope>
    <source>
        <strain evidence="13 14">JCM 15389</strain>
    </source>
</reference>
<keyword evidence="8" id="KW-0811">Translocation</keyword>
<evidence type="ECO:0000256" key="2">
    <source>
        <dbReference type="ARBA" id="ARBA00015792"/>
    </source>
</evidence>
<dbReference type="InterPro" id="IPR055344">
    <property type="entry name" value="SecD_SecF_C_bact"/>
</dbReference>
<comment type="caution">
    <text evidence="13">The sequence shown here is derived from an EMBL/GenBank/DDBJ whole genome shotgun (WGS) entry which is preliminary data.</text>
</comment>
<name>A0ABV6C6L5_9ACTN</name>
<comment type="subcellular location">
    <subcellularLocation>
        <location evidence="1">Cell membrane</location>
        <topology evidence="1">Multi-pass membrane protein</topology>
    </subcellularLocation>
</comment>
<keyword evidence="7 11" id="KW-1133">Transmembrane helix</keyword>